<accession>A0A264VLL0</accession>
<gene>
    <name evidence="1" type="ORF">CHI95_23255</name>
</gene>
<evidence type="ECO:0000313" key="1">
    <source>
        <dbReference type="EMBL" id="OZS72155.1"/>
    </source>
</evidence>
<dbReference type="RefSeq" id="WP_094963128.1">
    <property type="nucleotide sequence ID" value="NZ_JARDXA010000041.1"/>
</dbReference>
<reference evidence="1 2" key="1">
    <citation type="submission" date="2017-07" db="EMBL/GenBank/DDBJ databases">
        <title>blaIMP-27 on transferable plasmids in Proteus mirabilis and Providencia rettgeri.</title>
        <authorList>
            <person name="Potter R."/>
        </authorList>
    </citation>
    <scope>NUCLEOTIDE SEQUENCE [LARGE SCALE GENOMIC DNA]</scope>
    <source>
        <strain evidence="1 2">PR1</strain>
    </source>
</reference>
<proteinExistence type="predicted"/>
<dbReference type="Proteomes" id="UP000216001">
    <property type="component" value="Unassembled WGS sequence"/>
</dbReference>
<organism evidence="1 2">
    <name type="scientific">Providencia rettgeri</name>
    <dbReference type="NCBI Taxonomy" id="587"/>
    <lineage>
        <taxon>Bacteria</taxon>
        <taxon>Pseudomonadati</taxon>
        <taxon>Pseudomonadota</taxon>
        <taxon>Gammaproteobacteria</taxon>
        <taxon>Enterobacterales</taxon>
        <taxon>Morganellaceae</taxon>
        <taxon>Providencia</taxon>
    </lineage>
</organism>
<comment type="caution">
    <text evidence="1">The sequence shown here is derived from an EMBL/GenBank/DDBJ whole genome shotgun (WGS) entry which is preliminary data.</text>
</comment>
<dbReference type="AlphaFoldDB" id="A0A264VLL0"/>
<evidence type="ECO:0000313" key="2">
    <source>
        <dbReference type="Proteomes" id="UP000216001"/>
    </source>
</evidence>
<protein>
    <submittedName>
        <fullName evidence="1">Uncharacterized protein</fullName>
    </submittedName>
</protein>
<sequence length="73" mass="8290">MSKYQIRGIHGLSRISEFNNPSFSRNIDVSLKINDLDITVPIDTTEHNVLDMTLRDISKLAYDLYSKSTGCNN</sequence>
<name>A0A264VLL0_PRORE</name>
<dbReference type="EMBL" id="NOWC01000044">
    <property type="protein sequence ID" value="OZS72155.1"/>
    <property type="molecule type" value="Genomic_DNA"/>
</dbReference>